<keyword evidence="2" id="KW-1185">Reference proteome</keyword>
<dbReference type="RefSeq" id="WP_126153236.1">
    <property type="nucleotide sequence ID" value="NZ_UZWE01000021.1"/>
</dbReference>
<dbReference type="EMBL" id="UZWE01000021">
    <property type="protein sequence ID" value="VDS07540.1"/>
    <property type="molecule type" value="Genomic_DNA"/>
</dbReference>
<accession>A0A3S4CGV6</accession>
<reference evidence="1 2" key="1">
    <citation type="submission" date="2018-12" db="EMBL/GenBank/DDBJ databases">
        <authorList>
            <person name="Criscuolo A."/>
        </authorList>
    </citation>
    <scope>NUCLEOTIDE SEQUENCE [LARGE SCALE GENOMIC DNA]</scope>
    <source>
        <strain evidence="1">ACIP1116241</strain>
    </source>
</reference>
<evidence type="ECO:0000313" key="1">
    <source>
        <dbReference type="EMBL" id="VDS07540.1"/>
    </source>
</evidence>
<organism evidence="1 2">
    <name type="scientific">Paracoccus haematequi</name>
    <dbReference type="NCBI Taxonomy" id="2491866"/>
    <lineage>
        <taxon>Bacteria</taxon>
        <taxon>Pseudomonadati</taxon>
        <taxon>Pseudomonadota</taxon>
        <taxon>Alphaproteobacteria</taxon>
        <taxon>Rhodobacterales</taxon>
        <taxon>Paracoccaceae</taxon>
        <taxon>Paracoccus</taxon>
    </lineage>
</organism>
<name>A0A3S4CGV6_9RHOB</name>
<dbReference type="Proteomes" id="UP000270743">
    <property type="component" value="Unassembled WGS sequence"/>
</dbReference>
<evidence type="ECO:0000313" key="2">
    <source>
        <dbReference type="Proteomes" id="UP000270743"/>
    </source>
</evidence>
<proteinExistence type="predicted"/>
<gene>
    <name evidence="1" type="ORF">PARHAE_00717</name>
</gene>
<protein>
    <submittedName>
        <fullName evidence="1">Uncharacterized protein</fullName>
    </submittedName>
</protein>
<dbReference type="AlphaFoldDB" id="A0A3S4CGV6"/>
<sequence length="70" mass="7361">MIRSSYTPAQIADAVSHAKTATGWPDDMLIHDMAAHILAGPQASDEATADAADQVLAHLARQHVEGRADA</sequence>